<keyword evidence="13" id="KW-0998">Cell outer membrane</keyword>
<evidence type="ECO:0000256" key="6">
    <source>
        <dbReference type="ARBA" id="ARBA00022692"/>
    </source>
</evidence>
<dbReference type="PANTHER" id="PTHR33619:SF3">
    <property type="entry name" value="POLYSACCHARIDE EXPORT PROTEIN GFCE-RELATED"/>
    <property type="match status" value="1"/>
</dbReference>
<name>A0A7G9L5A6_9SPHN</name>
<dbReference type="RefSeq" id="WP_187480759.1">
    <property type="nucleotide sequence ID" value="NZ_CP060697.1"/>
</dbReference>
<feature type="domain" description="SLBB" evidence="17">
    <location>
        <begin position="196"/>
        <end position="268"/>
    </location>
</feature>
<dbReference type="AlphaFoldDB" id="A0A7G9L5A6"/>
<keyword evidence="4" id="KW-1134">Transmembrane beta strand</keyword>
<keyword evidence="14" id="KW-0449">Lipoprotein</keyword>
<dbReference type="PANTHER" id="PTHR33619">
    <property type="entry name" value="POLYSACCHARIDE EXPORT PROTEIN GFCE-RELATED"/>
    <property type="match status" value="1"/>
</dbReference>
<keyword evidence="7 15" id="KW-0732">Signal</keyword>
<evidence type="ECO:0000256" key="2">
    <source>
        <dbReference type="ARBA" id="ARBA00009450"/>
    </source>
</evidence>
<dbReference type="Pfam" id="PF02563">
    <property type="entry name" value="Poly_export"/>
    <property type="match status" value="1"/>
</dbReference>
<evidence type="ECO:0000256" key="5">
    <source>
        <dbReference type="ARBA" id="ARBA00022597"/>
    </source>
</evidence>
<evidence type="ECO:0000259" key="17">
    <source>
        <dbReference type="Pfam" id="PF22461"/>
    </source>
</evidence>
<protein>
    <submittedName>
        <fullName evidence="18">Polysaccharide export protein</fullName>
    </submittedName>
</protein>
<feature type="signal peptide" evidence="15">
    <location>
        <begin position="1"/>
        <end position="26"/>
    </location>
</feature>
<dbReference type="GO" id="GO:0015288">
    <property type="term" value="F:porin activity"/>
    <property type="evidence" value="ECO:0007669"/>
    <property type="project" value="UniProtKB-KW"/>
</dbReference>
<comment type="similarity">
    <text evidence="2">Belongs to the BexD/CtrA/VexA family.</text>
</comment>
<evidence type="ECO:0000256" key="7">
    <source>
        <dbReference type="ARBA" id="ARBA00022729"/>
    </source>
</evidence>
<proteinExistence type="inferred from homology"/>
<keyword evidence="10" id="KW-0626">Porin</keyword>
<evidence type="ECO:0000256" key="14">
    <source>
        <dbReference type="ARBA" id="ARBA00023288"/>
    </source>
</evidence>
<dbReference type="GO" id="GO:0006811">
    <property type="term" value="P:monoatomic ion transport"/>
    <property type="evidence" value="ECO:0007669"/>
    <property type="project" value="UniProtKB-KW"/>
</dbReference>
<dbReference type="GO" id="GO:0015159">
    <property type="term" value="F:polysaccharide transmembrane transporter activity"/>
    <property type="evidence" value="ECO:0007669"/>
    <property type="project" value="InterPro"/>
</dbReference>
<evidence type="ECO:0000256" key="1">
    <source>
        <dbReference type="ARBA" id="ARBA00004571"/>
    </source>
</evidence>
<dbReference type="GO" id="GO:0046930">
    <property type="term" value="C:pore complex"/>
    <property type="evidence" value="ECO:0007669"/>
    <property type="project" value="UniProtKB-KW"/>
</dbReference>
<keyword evidence="6" id="KW-0812">Transmembrane</keyword>
<evidence type="ECO:0000256" key="4">
    <source>
        <dbReference type="ARBA" id="ARBA00022452"/>
    </source>
</evidence>
<dbReference type="InterPro" id="IPR049712">
    <property type="entry name" value="Poly_export"/>
</dbReference>
<dbReference type="InterPro" id="IPR003715">
    <property type="entry name" value="Poly_export_N"/>
</dbReference>
<reference evidence="18 19" key="1">
    <citation type="submission" date="2020-08" db="EMBL/GenBank/DDBJ databases">
        <title>Sphingomonas sp. sand1-3 16S ribosomal RNA gene Genome sequencing and assembly.</title>
        <authorList>
            <person name="Kang M."/>
        </authorList>
    </citation>
    <scope>NUCLEOTIDE SEQUENCE [LARGE SCALE GENOMIC DNA]</scope>
    <source>
        <strain evidence="19">sand1-3</strain>
    </source>
</reference>
<keyword evidence="9" id="KW-0406">Ion transport</keyword>
<evidence type="ECO:0000256" key="8">
    <source>
        <dbReference type="ARBA" id="ARBA00023047"/>
    </source>
</evidence>
<comment type="subcellular location">
    <subcellularLocation>
        <location evidence="1">Cell outer membrane</location>
        <topology evidence="1">Multi-pass membrane protein</topology>
    </subcellularLocation>
</comment>
<evidence type="ECO:0000256" key="9">
    <source>
        <dbReference type="ARBA" id="ARBA00023065"/>
    </source>
</evidence>
<keyword evidence="3" id="KW-0813">Transport</keyword>
<evidence type="ECO:0000256" key="12">
    <source>
        <dbReference type="ARBA" id="ARBA00023139"/>
    </source>
</evidence>
<dbReference type="GO" id="GO:0009279">
    <property type="term" value="C:cell outer membrane"/>
    <property type="evidence" value="ECO:0007669"/>
    <property type="project" value="UniProtKB-SubCell"/>
</dbReference>
<feature type="domain" description="Polysaccharide export protein N-terminal" evidence="16">
    <location>
        <begin position="90"/>
        <end position="188"/>
    </location>
</feature>
<keyword evidence="11" id="KW-0472">Membrane</keyword>
<feature type="chain" id="PRO_5029017548" evidence="15">
    <location>
        <begin position="27"/>
        <end position="405"/>
    </location>
</feature>
<dbReference type="KEGG" id="ssau:H8M03_05650"/>
<evidence type="ECO:0000256" key="10">
    <source>
        <dbReference type="ARBA" id="ARBA00023114"/>
    </source>
</evidence>
<accession>A0A7G9L5A6</accession>
<feature type="domain" description="SLBB" evidence="17">
    <location>
        <begin position="280"/>
        <end position="375"/>
    </location>
</feature>
<dbReference type="InterPro" id="IPR054765">
    <property type="entry name" value="SLBB_dom"/>
</dbReference>
<sequence>MYESQANRRRVSRSWCKAAFAGLALAALAGCSSLGANGPATKTITRANAQAIDNSQIQIIEVTDTVARRVLAAHRTSLFSQAFGDAPLAGTVIGPGDVLEVTIWEAPPAVLFGATSSLSSGSTSTVLTAPGMSQSNAIPSMMVRDDGTIQVPFAGAIDVVGRSPRQVENAIRSRLSRKAHDPQVAVRIASNSSSTVTVVGEVNQSTRVSLTPKGERLLDVIASAGGVKQPVDKTTIQVSRGGEVAVLPLAAVISDPSQNIRLAPSDVVTALYQPFSFIALGQTGQSAEIPFESTGLTLAQALGRVGGLKDDRADVRGAFIFRLEDPAALDPAMAATARRTPDGRVPVIYRVDMSNPATFFVAQSFPIQDDDVLYVSRAPLADLQRFVSIVASMAFPVLNVGRQIN</sequence>
<evidence type="ECO:0000256" key="15">
    <source>
        <dbReference type="SAM" id="SignalP"/>
    </source>
</evidence>
<dbReference type="Pfam" id="PF22461">
    <property type="entry name" value="SLBB_2"/>
    <property type="match status" value="2"/>
</dbReference>
<dbReference type="Gene3D" id="3.10.560.10">
    <property type="entry name" value="Outer membrane lipoprotein wza domain like"/>
    <property type="match status" value="2"/>
</dbReference>
<evidence type="ECO:0000256" key="11">
    <source>
        <dbReference type="ARBA" id="ARBA00023136"/>
    </source>
</evidence>
<evidence type="ECO:0000313" key="18">
    <source>
        <dbReference type="EMBL" id="QNM83805.1"/>
    </source>
</evidence>
<dbReference type="EMBL" id="CP060697">
    <property type="protein sequence ID" value="QNM83805.1"/>
    <property type="molecule type" value="Genomic_DNA"/>
</dbReference>
<keyword evidence="8" id="KW-0625">Polysaccharide transport</keyword>
<gene>
    <name evidence="18" type="ORF">H8M03_05650</name>
</gene>
<evidence type="ECO:0000256" key="13">
    <source>
        <dbReference type="ARBA" id="ARBA00023237"/>
    </source>
</evidence>
<evidence type="ECO:0000313" key="19">
    <source>
        <dbReference type="Proteomes" id="UP000515861"/>
    </source>
</evidence>
<keyword evidence="19" id="KW-1185">Reference proteome</keyword>
<keyword evidence="12" id="KW-0564">Palmitate</keyword>
<keyword evidence="5" id="KW-0762">Sugar transport</keyword>
<dbReference type="Gene3D" id="3.30.1950.10">
    <property type="entry name" value="wza like domain"/>
    <property type="match status" value="1"/>
</dbReference>
<dbReference type="Proteomes" id="UP000515861">
    <property type="component" value="Chromosome"/>
</dbReference>
<organism evidence="18 19">
    <name type="scientific">Sphingomonas sabuli</name>
    <dbReference type="NCBI Taxonomy" id="2764186"/>
    <lineage>
        <taxon>Bacteria</taxon>
        <taxon>Pseudomonadati</taxon>
        <taxon>Pseudomonadota</taxon>
        <taxon>Alphaproteobacteria</taxon>
        <taxon>Sphingomonadales</taxon>
        <taxon>Sphingomonadaceae</taxon>
        <taxon>Sphingomonas</taxon>
    </lineage>
</organism>
<evidence type="ECO:0000256" key="3">
    <source>
        <dbReference type="ARBA" id="ARBA00022448"/>
    </source>
</evidence>
<evidence type="ECO:0000259" key="16">
    <source>
        <dbReference type="Pfam" id="PF02563"/>
    </source>
</evidence>